<reference evidence="3 4" key="1">
    <citation type="submission" date="2019-02" db="EMBL/GenBank/DDBJ databases">
        <title>Genome sequencing of the rare red list fungi Dentipellis fragilis.</title>
        <authorList>
            <person name="Buettner E."/>
            <person name="Kellner H."/>
        </authorList>
    </citation>
    <scope>NUCLEOTIDE SEQUENCE [LARGE SCALE GENOMIC DNA]</scope>
    <source>
        <strain evidence="3 4">DSM 105465</strain>
    </source>
</reference>
<organism evidence="3 4">
    <name type="scientific">Dentipellis fragilis</name>
    <dbReference type="NCBI Taxonomy" id="205917"/>
    <lineage>
        <taxon>Eukaryota</taxon>
        <taxon>Fungi</taxon>
        <taxon>Dikarya</taxon>
        <taxon>Basidiomycota</taxon>
        <taxon>Agaricomycotina</taxon>
        <taxon>Agaricomycetes</taxon>
        <taxon>Russulales</taxon>
        <taxon>Hericiaceae</taxon>
        <taxon>Dentipellis</taxon>
    </lineage>
</organism>
<evidence type="ECO:0000256" key="1">
    <source>
        <dbReference type="SAM" id="MobiDB-lite"/>
    </source>
</evidence>
<dbReference type="EMBL" id="SEOQ01000459">
    <property type="protein sequence ID" value="TFY62528.1"/>
    <property type="molecule type" value="Genomic_DNA"/>
</dbReference>
<feature type="chain" id="PRO_5021210728" evidence="2">
    <location>
        <begin position="34"/>
        <end position="104"/>
    </location>
</feature>
<feature type="signal peptide" evidence="2">
    <location>
        <begin position="1"/>
        <end position="33"/>
    </location>
</feature>
<proteinExistence type="predicted"/>
<comment type="caution">
    <text evidence="3">The sequence shown here is derived from an EMBL/GenBank/DDBJ whole genome shotgun (WGS) entry which is preliminary data.</text>
</comment>
<sequence length="104" mass="11117">MAKFIGAWKCKICRITSLVYLVLIADKICPRSAQDLIVPNSLMKGAPAGQVRAEVRESRGPSGPVPSLRGPSRSNAQSSFINTSLERLVGRSPPSKTPDDAPSI</sequence>
<accession>A0A4Y9YL59</accession>
<evidence type="ECO:0000313" key="3">
    <source>
        <dbReference type="EMBL" id="TFY62528.1"/>
    </source>
</evidence>
<protein>
    <submittedName>
        <fullName evidence="3">Uncharacterized protein</fullName>
    </submittedName>
</protein>
<gene>
    <name evidence="3" type="ORF">EVG20_g6674</name>
</gene>
<keyword evidence="2" id="KW-0732">Signal</keyword>
<feature type="compositionally biased region" description="Polar residues" evidence="1">
    <location>
        <begin position="72"/>
        <end position="85"/>
    </location>
</feature>
<evidence type="ECO:0000313" key="4">
    <source>
        <dbReference type="Proteomes" id="UP000298327"/>
    </source>
</evidence>
<keyword evidence="4" id="KW-1185">Reference proteome</keyword>
<name>A0A4Y9YL59_9AGAM</name>
<feature type="region of interest" description="Disordered" evidence="1">
    <location>
        <begin position="46"/>
        <end position="104"/>
    </location>
</feature>
<dbReference type="AlphaFoldDB" id="A0A4Y9YL59"/>
<dbReference type="Proteomes" id="UP000298327">
    <property type="component" value="Unassembled WGS sequence"/>
</dbReference>
<evidence type="ECO:0000256" key="2">
    <source>
        <dbReference type="SAM" id="SignalP"/>
    </source>
</evidence>